<name>A0A8B6GY11_MYTGA</name>
<feature type="region of interest" description="Disordered" evidence="1">
    <location>
        <begin position="1"/>
        <end position="24"/>
    </location>
</feature>
<evidence type="ECO:0000313" key="4">
    <source>
        <dbReference type="Proteomes" id="UP000596742"/>
    </source>
</evidence>
<proteinExistence type="predicted"/>
<comment type="caution">
    <text evidence="3">The sequence shown here is derived from an EMBL/GenBank/DDBJ whole genome shotgun (WGS) entry which is preliminary data.</text>
</comment>
<dbReference type="EMBL" id="UYJE01009183">
    <property type="protein sequence ID" value="VDI70876.1"/>
    <property type="molecule type" value="Genomic_DNA"/>
</dbReference>
<dbReference type="PANTHER" id="PTHR46599:SF3">
    <property type="entry name" value="PIGGYBAC TRANSPOSABLE ELEMENT-DERIVED PROTEIN 4"/>
    <property type="match status" value="1"/>
</dbReference>
<dbReference type="InterPro" id="IPR029526">
    <property type="entry name" value="PGBD"/>
</dbReference>
<dbReference type="Proteomes" id="UP000596742">
    <property type="component" value="Unassembled WGS sequence"/>
</dbReference>
<dbReference type="AlphaFoldDB" id="A0A8B6GY11"/>
<keyword evidence="4" id="KW-1185">Reference proteome</keyword>
<organism evidence="3 4">
    <name type="scientific">Mytilus galloprovincialis</name>
    <name type="common">Mediterranean mussel</name>
    <dbReference type="NCBI Taxonomy" id="29158"/>
    <lineage>
        <taxon>Eukaryota</taxon>
        <taxon>Metazoa</taxon>
        <taxon>Spiralia</taxon>
        <taxon>Lophotrochozoa</taxon>
        <taxon>Mollusca</taxon>
        <taxon>Bivalvia</taxon>
        <taxon>Autobranchia</taxon>
        <taxon>Pteriomorphia</taxon>
        <taxon>Mytilida</taxon>
        <taxon>Mytiloidea</taxon>
        <taxon>Mytilidae</taxon>
        <taxon>Mytilinae</taxon>
        <taxon>Mytilus</taxon>
    </lineage>
</organism>
<evidence type="ECO:0000256" key="1">
    <source>
        <dbReference type="SAM" id="MobiDB-lite"/>
    </source>
</evidence>
<sequence>MADSESEGSSESDDSDGENVDMRLYRGGDDALDRVLNILNEEENDDAEEFEGFLPDYIREPPLNFQNVEFDMQNLDYTGISGPRRVLDGSNTALDYFQLFFTDELFNQICEWTQKNATTKIERDPEHNKGKWTDITLQEMKAYFGIKLATLMSVTCPRLERYFCQKPDKWIFATPGFSKAFQYRRFIQISRYLHFYNDEMADKSDRLYKIRPYLDYLQEKFEGEYYPSQNVSIDECMVPFKGRLGIKQYIKDKPNKWGIKAFLLCDSMSAYCFRFEIYIARNSEFEGENLGLTAAVVLNLTKGMEYKGHIVYTDNFYTSVVLGFNLRARGIGMVGTIRCNRKGYPKTLSTVKDKQLQRGQFRYEMSDNMLACVWKDKRLVHFLSTVYKPVTVQIGRRNKQGVVENVNCPSIVQDYNNQMGGVDRNDQMCHLPKSAKQYKWYMRLALKAVLWAAYNAYILEGHVVNHKPPRKRPRDFQQFIDELIHALVGEHRAERILKRRANVENETPERLINVGVHFPSADEDDSTNHTCVVCTKRHHVYSNANGHVSRKDNPYRLTKTVFKCSECNIYLCVKRGSSCFKDYHTKVQYWR</sequence>
<reference evidence="3" key="1">
    <citation type="submission" date="2018-11" db="EMBL/GenBank/DDBJ databases">
        <authorList>
            <person name="Alioto T."/>
            <person name="Alioto T."/>
        </authorList>
    </citation>
    <scope>NUCLEOTIDE SEQUENCE</scope>
</reference>
<dbReference type="OrthoDB" id="128757at2759"/>
<dbReference type="Pfam" id="PF13843">
    <property type="entry name" value="DDE_Tnp_1_7"/>
    <property type="match status" value="1"/>
</dbReference>
<feature type="compositionally biased region" description="Acidic residues" evidence="1">
    <location>
        <begin position="1"/>
        <end position="19"/>
    </location>
</feature>
<evidence type="ECO:0000313" key="3">
    <source>
        <dbReference type="EMBL" id="VDI70876.1"/>
    </source>
</evidence>
<accession>A0A8B6GY11</accession>
<dbReference type="PANTHER" id="PTHR46599">
    <property type="entry name" value="PIGGYBAC TRANSPOSABLE ELEMENT-DERIVED PROTEIN 4"/>
    <property type="match status" value="1"/>
</dbReference>
<feature type="domain" description="PiggyBac transposable element-derived protein" evidence="2">
    <location>
        <begin position="93"/>
        <end position="457"/>
    </location>
</feature>
<gene>
    <name evidence="3" type="ORF">MGAL_10B041358</name>
</gene>
<protein>
    <recommendedName>
        <fullName evidence="2">PiggyBac transposable element-derived protein domain-containing protein</fullName>
    </recommendedName>
</protein>
<evidence type="ECO:0000259" key="2">
    <source>
        <dbReference type="Pfam" id="PF13843"/>
    </source>
</evidence>